<organism evidence="1 2">
    <name type="scientific">Anncaliia algerae PRA339</name>
    <dbReference type="NCBI Taxonomy" id="1288291"/>
    <lineage>
        <taxon>Eukaryota</taxon>
        <taxon>Fungi</taxon>
        <taxon>Fungi incertae sedis</taxon>
        <taxon>Microsporidia</taxon>
        <taxon>Tubulinosematoidea</taxon>
        <taxon>Tubulinosematidae</taxon>
        <taxon>Anncaliia</taxon>
    </lineage>
</organism>
<protein>
    <submittedName>
        <fullName evidence="1">Uncharacterized protein</fullName>
    </submittedName>
</protein>
<name>A0A059F2T2_9MICR</name>
<gene>
    <name evidence="1" type="ORF">H312_01198</name>
</gene>
<evidence type="ECO:0000313" key="1">
    <source>
        <dbReference type="EMBL" id="KCZ81319.1"/>
    </source>
</evidence>
<accession>A0A059F2T2</accession>
<dbReference type="VEuPathDB" id="MicrosporidiaDB:H312_01198"/>
<dbReference type="AlphaFoldDB" id="A0A059F2T2"/>
<proteinExistence type="predicted"/>
<evidence type="ECO:0000313" key="2">
    <source>
        <dbReference type="Proteomes" id="UP000030655"/>
    </source>
</evidence>
<reference evidence="2" key="1">
    <citation type="submission" date="2013-02" db="EMBL/GenBank/DDBJ databases">
        <authorList>
            <consortium name="The Broad Institute Genome Sequencing Platform"/>
            <person name="Cuomo C."/>
            <person name="Becnel J."/>
            <person name="Sanscrainte N."/>
            <person name="Walker B."/>
            <person name="Young S.K."/>
            <person name="Zeng Q."/>
            <person name="Gargeya S."/>
            <person name="Fitzgerald M."/>
            <person name="Haas B."/>
            <person name="Abouelleil A."/>
            <person name="Alvarado L."/>
            <person name="Arachchi H.M."/>
            <person name="Berlin A.M."/>
            <person name="Chapman S.B."/>
            <person name="Dewar J."/>
            <person name="Goldberg J."/>
            <person name="Griggs A."/>
            <person name="Gujja S."/>
            <person name="Hansen M."/>
            <person name="Howarth C."/>
            <person name="Imamovic A."/>
            <person name="Larimer J."/>
            <person name="McCowan C."/>
            <person name="Murphy C."/>
            <person name="Neiman D."/>
            <person name="Pearson M."/>
            <person name="Priest M."/>
            <person name="Roberts A."/>
            <person name="Saif S."/>
            <person name="Shea T."/>
            <person name="Sisk P."/>
            <person name="Sykes S."/>
            <person name="Wortman J."/>
            <person name="Nusbaum C."/>
            <person name="Birren B."/>
        </authorList>
    </citation>
    <scope>NUCLEOTIDE SEQUENCE [LARGE SCALE GENOMIC DNA]</scope>
    <source>
        <strain evidence="2">PRA339</strain>
    </source>
</reference>
<reference evidence="1 2" key="2">
    <citation type="submission" date="2014-03" db="EMBL/GenBank/DDBJ databases">
        <title>The Genome Sequence of Anncaliia algerae insect isolate PRA339.</title>
        <authorList>
            <consortium name="The Broad Institute Genome Sequencing Platform"/>
            <consortium name="The Broad Institute Genome Sequencing Center for Infectious Disease"/>
            <person name="Cuomo C."/>
            <person name="Becnel J."/>
            <person name="Sanscrainte N."/>
            <person name="Walker B."/>
            <person name="Young S.K."/>
            <person name="Zeng Q."/>
            <person name="Gargeya S."/>
            <person name="Fitzgerald M."/>
            <person name="Haas B."/>
            <person name="Abouelleil A."/>
            <person name="Alvarado L."/>
            <person name="Arachchi H.M."/>
            <person name="Berlin A.M."/>
            <person name="Chapman S.B."/>
            <person name="Dewar J."/>
            <person name="Goldberg J."/>
            <person name="Griggs A."/>
            <person name="Gujja S."/>
            <person name="Hansen M."/>
            <person name="Howarth C."/>
            <person name="Imamovic A."/>
            <person name="Larimer J."/>
            <person name="McCowan C."/>
            <person name="Murphy C."/>
            <person name="Neiman D."/>
            <person name="Pearson M."/>
            <person name="Priest M."/>
            <person name="Roberts A."/>
            <person name="Saif S."/>
            <person name="Shea T."/>
            <person name="Sisk P."/>
            <person name="Sykes S."/>
            <person name="Wortman J."/>
            <person name="Nusbaum C."/>
            <person name="Birren B."/>
        </authorList>
    </citation>
    <scope>NUCLEOTIDE SEQUENCE [LARGE SCALE GENOMIC DNA]</scope>
    <source>
        <strain evidence="1 2">PRA339</strain>
    </source>
</reference>
<keyword evidence="2" id="KW-1185">Reference proteome</keyword>
<dbReference type="EMBL" id="KK365144">
    <property type="protein sequence ID" value="KCZ81319.1"/>
    <property type="molecule type" value="Genomic_DNA"/>
</dbReference>
<sequence length="189" mass="22216">MNENDTNDSKLYLVNKHLRELTDKKSDKDFGLLRLKHNYESLLYLYLNKAYKESKGTFFGYELIKEVSLNYNKAILSGNMLSFELDDTLLTLDKINILKNITIDEFFDSLLFTPTFFLFIPDKKLYYTANFIKKAFENGLFLEGVYENKNIVLMEPFTAYRIGLGFLFENIIGHENIHSFLIGFVYEKD</sequence>
<dbReference type="Proteomes" id="UP000030655">
    <property type="component" value="Unassembled WGS sequence"/>
</dbReference>
<dbReference type="HOGENOM" id="CLU_1434107_0_0_1"/>
<dbReference type="OrthoDB" id="10447033at2759"/>